<name>A0A0C3I1E7_OIDMZ</name>
<evidence type="ECO:0000313" key="2">
    <source>
        <dbReference type="EMBL" id="KIN08915.1"/>
    </source>
</evidence>
<dbReference type="Proteomes" id="UP000054321">
    <property type="component" value="Unassembled WGS sequence"/>
</dbReference>
<dbReference type="AlphaFoldDB" id="A0A0C3I1E7"/>
<organism evidence="2 3">
    <name type="scientific">Oidiodendron maius (strain Zn)</name>
    <dbReference type="NCBI Taxonomy" id="913774"/>
    <lineage>
        <taxon>Eukaryota</taxon>
        <taxon>Fungi</taxon>
        <taxon>Dikarya</taxon>
        <taxon>Ascomycota</taxon>
        <taxon>Pezizomycotina</taxon>
        <taxon>Leotiomycetes</taxon>
        <taxon>Leotiomycetes incertae sedis</taxon>
        <taxon>Myxotrichaceae</taxon>
        <taxon>Oidiodendron</taxon>
    </lineage>
</organism>
<evidence type="ECO:0000313" key="3">
    <source>
        <dbReference type="Proteomes" id="UP000054321"/>
    </source>
</evidence>
<protein>
    <recommendedName>
        <fullName evidence="1">ER-bound oxygenase mpaB/mpaB'/Rubber oxygenase catalytic domain-containing protein</fullName>
    </recommendedName>
</protein>
<proteinExistence type="predicted"/>
<feature type="domain" description="ER-bound oxygenase mpaB/mpaB'/Rubber oxygenase catalytic" evidence="1">
    <location>
        <begin position="35"/>
        <end position="203"/>
    </location>
</feature>
<sequence length="331" mass="38163">MPFGFGFGTQWALLKTFAVSSGTPLLVKTRQLTTETKVAKRAADTGAILSEFLIGSVDSDRGLKALSKLNWIHRRYGNRITNDEMIHTLAMFVLEPQRWIDRYEWRPMTNLEKNASYIYWKEIGNRMGIKDIPATLEDCEKWTFEFEKSNIYYCESNRICAECTMDMLLKNIPKFMHNFVRGVSASFLEEHVRIALGMSSPPPWIANLVWLFFSARGWAIQNLFLPRWRPLDMRAEQSSDGRFHSKSIGPEPWYIKDTTWNRWKTWWATQGRLAPGPQFKSNGYLPEELGPAEFEKLSRNSVLNEAELMKEYAERGGAAAVGCPFSVSLNY</sequence>
<dbReference type="OrthoDB" id="545169at2759"/>
<dbReference type="STRING" id="913774.A0A0C3I1E7"/>
<dbReference type="InParanoid" id="A0A0C3I1E7"/>
<accession>A0A0C3I1E7</accession>
<evidence type="ECO:0000259" key="1">
    <source>
        <dbReference type="Pfam" id="PF09995"/>
    </source>
</evidence>
<dbReference type="HOGENOM" id="CLU_039076_0_0_1"/>
<dbReference type="PANTHER" id="PTHR36124:SF1">
    <property type="entry name" value="ER-BOUND OXYGENASE MPAB_MPAB'_RUBBER OXYGENASE CATALYTIC DOMAIN-CONTAINING PROTEIN"/>
    <property type="match status" value="1"/>
</dbReference>
<reference evidence="2 3" key="1">
    <citation type="submission" date="2014-04" db="EMBL/GenBank/DDBJ databases">
        <authorList>
            <consortium name="DOE Joint Genome Institute"/>
            <person name="Kuo A."/>
            <person name="Martino E."/>
            <person name="Perotto S."/>
            <person name="Kohler A."/>
            <person name="Nagy L.G."/>
            <person name="Floudas D."/>
            <person name="Copeland A."/>
            <person name="Barry K.W."/>
            <person name="Cichocki N."/>
            <person name="Veneault-Fourrey C."/>
            <person name="LaButti K."/>
            <person name="Lindquist E.A."/>
            <person name="Lipzen A."/>
            <person name="Lundell T."/>
            <person name="Morin E."/>
            <person name="Murat C."/>
            <person name="Sun H."/>
            <person name="Tunlid A."/>
            <person name="Henrissat B."/>
            <person name="Grigoriev I.V."/>
            <person name="Hibbett D.S."/>
            <person name="Martin F."/>
            <person name="Nordberg H.P."/>
            <person name="Cantor M.N."/>
            <person name="Hua S.X."/>
        </authorList>
    </citation>
    <scope>NUCLEOTIDE SEQUENCE [LARGE SCALE GENOMIC DNA]</scope>
    <source>
        <strain evidence="2 3">Zn</strain>
    </source>
</reference>
<gene>
    <name evidence="2" type="ORF">OIDMADRAFT_37897</name>
</gene>
<dbReference type="GO" id="GO:0016491">
    <property type="term" value="F:oxidoreductase activity"/>
    <property type="evidence" value="ECO:0007669"/>
    <property type="project" value="InterPro"/>
</dbReference>
<dbReference type="PANTHER" id="PTHR36124">
    <property type="match status" value="1"/>
</dbReference>
<dbReference type="InterPro" id="IPR018713">
    <property type="entry name" value="MPAB/Lcp_cat_dom"/>
</dbReference>
<dbReference type="EMBL" id="KN832870">
    <property type="protein sequence ID" value="KIN08915.1"/>
    <property type="molecule type" value="Genomic_DNA"/>
</dbReference>
<dbReference type="InterPro" id="IPR046366">
    <property type="entry name" value="MPAB"/>
</dbReference>
<keyword evidence="3" id="KW-1185">Reference proteome</keyword>
<dbReference type="Pfam" id="PF09995">
    <property type="entry name" value="MPAB_Lcp_cat"/>
    <property type="match status" value="1"/>
</dbReference>
<reference evidence="3" key="2">
    <citation type="submission" date="2015-01" db="EMBL/GenBank/DDBJ databases">
        <title>Evolutionary Origins and Diversification of the Mycorrhizal Mutualists.</title>
        <authorList>
            <consortium name="DOE Joint Genome Institute"/>
            <consortium name="Mycorrhizal Genomics Consortium"/>
            <person name="Kohler A."/>
            <person name="Kuo A."/>
            <person name="Nagy L.G."/>
            <person name="Floudas D."/>
            <person name="Copeland A."/>
            <person name="Barry K.W."/>
            <person name="Cichocki N."/>
            <person name="Veneault-Fourrey C."/>
            <person name="LaButti K."/>
            <person name="Lindquist E.A."/>
            <person name="Lipzen A."/>
            <person name="Lundell T."/>
            <person name="Morin E."/>
            <person name="Murat C."/>
            <person name="Riley R."/>
            <person name="Ohm R."/>
            <person name="Sun H."/>
            <person name="Tunlid A."/>
            <person name="Henrissat B."/>
            <person name="Grigoriev I.V."/>
            <person name="Hibbett D.S."/>
            <person name="Martin F."/>
        </authorList>
    </citation>
    <scope>NUCLEOTIDE SEQUENCE [LARGE SCALE GENOMIC DNA]</scope>
    <source>
        <strain evidence="3">Zn</strain>
    </source>
</reference>